<name>A0AAD1W325_PELCU</name>
<proteinExistence type="predicted"/>
<organism evidence="2 3">
    <name type="scientific">Pelobates cultripes</name>
    <name type="common">Western spadefoot toad</name>
    <dbReference type="NCBI Taxonomy" id="61616"/>
    <lineage>
        <taxon>Eukaryota</taxon>
        <taxon>Metazoa</taxon>
        <taxon>Chordata</taxon>
        <taxon>Craniata</taxon>
        <taxon>Vertebrata</taxon>
        <taxon>Euteleostomi</taxon>
        <taxon>Amphibia</taxon>
        <taxon>Batrachia</taxon>
        <taxon>Anura</taxon>
        <taxon>Pelobatoidea</taxon>
        <taxon>Pelobatidae</taxon>
        <taxon>Pelobates</taxon>
    </lineage>
</organism>
<accession>A0AAD1W325</accession>
<dbReference type="EMBL" id="OW240915">
    <property type="protein sequence ID" value="CAH2282754.1"/>
    <property type="molecule type" value="Genomic_DNA"/>
</dbReference>
<feature type="region of interest" description="Disordered" evidence="1">
    <location>
        <begin position="40"/>
        <end position="69"/>
    </location>
</feature>
<protein>
    <submittedName>
        <fullName evidence="2">Uncharacterized protein</fullName>
    </submittedName>
</protein>
<evidence type="ECO:0000313" key="3">
    <source>
        <dbReference type="Proteomes" id="UP001295444"/>
    </source>
</evidence>
<dbReference type="AlphaFoldDB" id="A0AAD1W325"/>
<dbReference type="Proteomes" id="UP001295444">
    <property type="component" value="Chromosome 04"/>
</dbReference>
<evidence type="ECO:0000313" key="2">
    <source>
        <dbReference type="EMBL" id="CAH2282754.1"/>
    </source>
</evidence>
<evidence type="ECO:0000256" key="1">
    <source>
        <dbReference type="SAM" id="MobiDB-lite"/>
    </source>
</evidence>
<sequence length="69" mass="7394">MATDTMPSALLTPTILGHAGRPYKQGLRALLDATLEQTPAAAATARHHNPAPIWPFPKNSQAGRHRVTT</sequence>
<gene>
    <name evidence="2" type="ORF">PECUL_23A056140</name>
</gene>
<keyword evidence="3" id="KW-1185">Reference proteome</keyword>
<reference evidence="2" key="1">
    <citation type="submission" date="2022-03" db="EMBL/GenBank/DDBJ databases">
        <authorList>
            <person name="Alioto T."/>
            <person name="Alioto T."/>
            <person name="Gomez Garrido J."/>
        </authorList>
    </citation>
    <scope>NUCLEOTIDE SEQUENCE</scope>
</reference>